<organism evidence="1 2">
    <name type="scientific">Prolixibacter bellariivorans</name>
    <dbReference type="NCBI Taxonomy" id="314319"/>
    <lineage>
        <taxon>Bacteria</taxon>
        <taxon>Pseudomonadati</taxon>
        <taxon>Bacteroidota</taxon>
        <taxon>Bacteroidia</taxon>
        <taxon>Marinilabiliales</taxon>
        <taxon>Prolixibacteraceae</taxon>
        <taxon>Prolixibacter</taxon>
    </lineage>
</organism>
<protein>
    <submittedName>
        <fullName evidence="1">Uncharacterized protein</fullName>
    </submittedName>
</protein>
<sequence length="87" mass="9496">MAEAIPVCCLLTEPITEFVFGEENSPNPLPIIAKLTPIKMFEVDSAIKVSITSPITVMLMPIVDKTRGSILSDQRPENVEKIVINTG</sequence>
<gene>
    <name evidence="1" type="ORF">PbJCM13498_28100</name>
</gene>
<dbReference type="EMBL" id="BLAX01000001">
    <property type="protein sequence ID" value="GET33947.1"/>
    <property type="molecule type" value="Genomic_DNA"/>
</dbReference>
<evidence type="ECO:0000313" key="2">
    <source>
        <dbReference type="Proteomes" id="UP000391834"/>
    </source>
</evidence>
<proteinExistence type="predicted"/>
<reference evidence="1 2" key="1">
    <citation type="submission" date="2019-10" db="EMBL/GenBank/DDBJ databases">
        <title>Prolixibacter strains distinguished by the presence of nitrate reductase genes were adept at nitrate-dependent anaerobic corrosion of metallic iron and carbon steel.</title>
        <authorList>
            <person name="Iino T."/>
            <person name="Shono N."/>
            <person name="Ito K."/>
            <person name="Nakamura R."/>
            <person name="Sueoka K."/>
            <person name="Harayama S."/>
            <person name="Ohkuma M."/>
        </authorList>
    </citation>
    <scope>NUCLEOTIDE SEQUENCE [LARGE SCALE GENOMIC DNA]</scope>
    <source>
        <strain evidence="1 2">JCM 13498</strain>
    </source>
</reference>
<dbReference type="AlphaFoldDB" id="A0A5M4B2R2"/>
<dbReference type="Proteomes" id="UP000391834">
    <property type="component" value="Unassembled WGS sequence"/>
</dbReference>
<keyword evidence="2" id="KW-1185">Reference proteome</keyword>
<comment type="caution">
    <text evidence="1">The sequence shown here is derived from an EMBL/GenBank/DDBJ whole genome shotgun (WGS) entry which is preliminary data.</text>
</comment>
<evidence type="ECO:0000313" key="1">
    <source>
        <dbReference type="EMBL" id="GET33947.1"/>
    </source>
</evidence>
<accession>A0A5M4B2R2</accession>
<name>A0A5M4B2R2_9BACT</name>